<dbReference type="PANTHER" id="PTHR46082:SF6">
    <property type="entry name" value="AAA+ ATPASE DOMAIN-CONTAINING PROTEIN-RELATED"/>
    <property type="match status" value="1"/>
</dbReference>
<proteinExistence type="predicted"/>
<sequence>MASIDFVKVCGATTQVSVILELRLHGVPGLSDLVKETDAMGTLQGYSFIIKQNGDLAINIHRLVHMATRNWLRKEELLFTWTGKAIARLAEVLADISHDNRVVWRSYMPHAYYTLNQNLANEVDADRLDLLSGYGVCLYYDGRYWEAEALFVQLIEMRKRVLGEEHPDTLISMNNLALTFWNQGRWKEAESLNVQVIKTRKKVQGEEHRDTLTSMGNLASTYRNQGRWKEVENLQANELETCSRVLGEGHPSTLTSMNNLAALPLTPSDAPRYTQLEYLTDANSRRYRQLGGGN</sequence>
<gene>
    <name evidence="1" type="ORF">NKR23_g10455</name>
</gene>
<name>A0AA38RCP3_9PEZI</name>
<keyword evidence="2" id="KW-1185">Reference proteome</keyword>
<dbReference type="AlphaFoldDB" id="A0AA38RCP3"/>
<protein>
    <submittedName>
        <fullName evidence="1">TPR-like protein</fullName>
    </submittedName>
</protein>
<dbReference type="InterPro" id="IPR011990">
    <property type="entry name" value="TPR-like_helical_dom_sf"/>
</dbReference>
<reference evidence="1" key="1">
    <citation type="submission" date="2022-07" db="EMBL/GenBank/DDBJ databases">
        <title>Fungi with potential for degradation of polypropylene.</title>
        <authorList>
            <person name="Gostincar C."/>
        </authorList>
    </citation>
    <scope>NUCLEOTIDE SEQUENCE</scope>
    <source>
        <strain evidence="1">EXF-13308</strain>
    </source>
</reference>
<dbReference type="EMBL" id="JANBVO010000047">
    <property type="protein sequence ID" value="KAJ9133892.1"/>
    <property type="molecule type" value="Genomic_DNA"/>
</dbReference>
<dbReference type="Pfam" id="PF13424">
    <property type="entry name" value="TPR_12"/>
    <property type="match status" value="2"/>
</dbReference>
<dbReference type="PANTHER" id="PTHR46082">
    <property type="entry name" value="ATP/GTP-BINDING PROTEIN-RELATED"/>
    <property type="match status" value="1"/>
</dbReference>
<organism evidence="1 2">
    <name type="scientific">Pleurostoma richardsiae</name>
    <dbReference type="NCBI Taxonomy" id="41990"/>
    <lineage>
        <taxon>Eukaryota</taxon>
        <taxon>Fungi</taxon>
        <taxon>Dikarya</taxon>
        <taxon>Ascomycota</taxon>
        <taxon>Pezizomycotina</taxon>
        <taxon>Sordariomycetes</taxon>
        <taxon>Sordariomycetidae</taxon>
        <taxon>Calosphaeriales</taxon>
        <taxon>Pleurostomataceae</taxon>
        <taxon>Pleurostoma</taxon>
    </lineage>
</organism>
<dbReference type="SUPFAM" id="SSF48452">
    <property type="entry name" value="TPR-like"/>
    <property type="match status" value="1"/>
</dbReference>
<evidence type="ECO:0000313" key="1">
    <source>
        <dbReference type="EMBL" id="KAJ9133892.1"/>
    </source>
</evidence>
<dbReference type="PRINTS" id="PR00381">
    <property type="entry name" value="KINESINLIGHT"/>
</dbReference>
<accession>A0AA38RCP3</accession>
<dbReference type="Gene3D" id="1.25.40.10">
    <property type="entry name" value="Tetratricopeptide repeat domain"/>
    <property type="match status" value="1"/>
</dbReference>
<evidence type="ECO:0000313" key="2">
    <source>
        <dbReference type="Proteomes" id="UP001174694"/>
    </source>
</evidence>
<dbReference type="InterPro" id="IPR053137">
    <property type="entry name" value="NLR-like"/>
</dbReference>
<dbReference type="Proteomes" id="UP001174694">
    <property type="component" value="Unassembled WGS sequence"/>
</dbReference>
<comment type="caution">
    <text evidence="1">The sequence shown here is derived from an EMBL/GenBank/DDBJ whole genome shotgun (WGS) entry which is preliminary data.</text>
</comment>